<dbReference type="AlphaFoldDB" id="A0A1J4U0Y3"/>
<evidence type="ECO:0000256" key="7">
    <source>
        <dbReference type="RuleBase" id="RU003331"/>
    </source>
</evidence>
<keyword evidence="3 5" id="KW-0547">Nucleotide-binding</keyword>
<feature type="binding site" evidence="5">
    <location>
        <position position="196"/>
    </location>
    <ligand>
        <name>ATP</name>
        <dbReference type="ChEBI" id="CHEBI:30616"/>
    </ligand>
</feature>
<dbReference type="GO" id="GO:0008270">
    <property type="term" value="F:zinc ion binding"/>
    <property type="evidence" value="ECO:0007669"/>
    <property type="project" value="UniProtKB-UniRule"/>
</dbReference>
<feature type="binding site" evidence="5">
    <location>
        <position position="147"/>
    </location>
    <ligand>
        <name>Zn(2+)</name>
        <dbReference type="ChEBI" id="CHEBI:29105"/>
        <note>structural</note>
    </ligand>
</feature>
<feature type="binding site" evidence="5">
    <location>
        <begin position="133"/>
        <end position="134"/>
    </location>
    <ligand>
        <name>ATP</name>
        <dbReference type="ChEBI" id="CHEBI:30616"/>
    </ligand>
</feature>
<dbReference type="InterPro" id="IPR027417">
    <property type="entry name" value="P-loop_NTPase"/>
</dbReference>
<dbReference type="EC" id="2.7.4.3" evidence="5 7"/>
<feature type="binding site" evidence="5">
    <location>
        <begin position="87"/>
        <end position="90"/>
    </location>
    <ligand>
        <name>AMP</name>
        <dbReference type="ChEBI" id="CHEBI:456215"/>
    </ligand>
</feature>
<dbReference type="GO" id="GO:0005737">
    <property type="term" value="C:cytoplasm"/>
    <property type="evidence" value="ECO:0007669"/>
    <property type="project" value="UniProtKB-SubCell"/>
</dbReference>
<feature type="binding site" evidence="5">
    <location>
        <position position="130"/>
    </location>
    <ligand>
        <name>Zn(2+)</name>
        <dbReference type="ChEBI" id="CHEBI:29105"/>
        <note>structural</note>
    </ligand>
</feature>
<feature type="binding site" evidence="5">
    <location>
        <position position="124"/>
    </location>
    <ligand>
        <name>ATP</name>
        <dbReference type="ChEBI" id="CHEBI:30616"/>
    </ligand>
</feature>
<comment type="subcellular location">
    <subcellularLocation>
        <location evidence="5 7">Cytoplasm</location>
    </subcellularLocation>
</comment>
<reference evidence="9 10" key="1">
    <citation type="journal article" date="2016" name="Environ. Microbiol.">
        <title>Genomic resolution of a cold subsurface aquifer community provides metabolic insights for novel microbes adapted to high CO concentrations.</title>
        <authorList>
            <person name="Probst A.J."/>
            <person name="Castelle C.J."/>
            <person name="Singh A."/>
            <person name="Brown C.T."/>
            <person name="Anantharaman K."/>
            <person name="Sharon I."/>
            <person name="Hug L.A."/>
            <person name="Burstein D."/>
            <person name="Emerson J.B."/>
            <person name="Thomas B.C."/>
            <person name="Banfield J.F."/>
        </authorList>
    </citation>
    <scope>NUCLEOTIDE SEQUENCE [LARGE SCALE GENOMIC DNA]</scope>
    <source>
        <strain evidence="9">CG1_02_38_13</strain>
    </source>
</reference>
<dbReference type="InterPro" id="IPR006259">
    <property type="entry name" value="Adenyl_kin_sub"/>
</dbReference>
<organism evidence="9 10">
    <name type="scientific">Candidatus Kuenenbacteria bacterium CG1_02_38_13</name>
    <dbReference type="NCBI Taxonomy" id="1805235"/>
    <lineage>
        <taxon>Bacteria</taxon>
        <taxon>Candidatus Kueneniibacteriota</taxon>
    </lineage>
</organism>
<comment type="domain">
    <text evidence="5">Consists of three domains, a large central CORE domain and two small peripheral domains, NMPbind and LID, which undergo movements during catalysis. The LID domain closes over the site of phosphoryl transfer upon ATP binding. Assembling and dissambling the active center during each catalytic cycle provides an effective means to prevent ATP hydrolysis. Some bacteria have evolved a zinc-coordinating structure that stabilizes the LID domain.</text>
</comment>
<dbReference type="InterPro" id="IPR033690">
    <property type="entry name" value="Adenylat_kinase_CS"/>
</dbReference>
<feature type="binding site" evidence="5">
    <location>
        <position position="157"/>
    </location>
    <ligand>
        <name>AMP</name>
        <dbReference type="ChEBI" id="CHEBI:456215"/>
    </ligand>
</feature>
<dbReference type="Gene3D" id="3.40.50.300">
    <property type="entry name" value="P-loop containing nucleotide triphosphate hydrolases"/>
    <property type="match status" value="1"/>
</dbReference>
<feature type="binding site" evidence="5">
    <location>
        <position position="127"/>
    </location>
    <ligand>
        <name>Zn(2+)</name>
        <dbReference type="ChEBI" id="CHEBI:29105"/>
        <note>structural</note>
    </ligand>
</feature>
<feature type="binding site" evidence="5">
    <location>
        <position position="168"/>
    </location>
    <ligand>
        <name>AMP</name>
        <dbReference type="ChEBI" id="CHEBI:456215"/>
    </ligand>
</feature>
<dbReference type="InterPro" id="IPR000850">
    <property type="entry name" value="Adenylat/UMP-CMP_kin"/>
</dbReference>
<protein>
    <recommendedName>
        <fullName evidence="5 7">Adenylate kinase</fullName>
        <shortName evidence="5">AK</shortName>
        <ecNumber evidence="5 7">2.7.4.3</ecNumber>
    </recommendedName>
    <alternativeName>
        <fullName evidence="5">ATP-AMP transphosphorylase</fullName>
    </alternativeName>
    <alternativeName>
        <fullName evidence="5">ATP:AMP phosphotransferase</fullName>
    </alternativeName>
    <alternativeName>
        <fullName evidence="5">Adenylate monophosphate kinase</fullName>
    </alternativeName>
</protein>
<dbReference type="CDD" id="cd01428">
    <property type="entry name" value="ADK"/>
    <property type="match status" value="1"/>
</dbReference>
<name>A0A1J4U0Y3_9BACT</name>
<dbReference type="GO" id="GO:0005524">
    <property type="term" value="F:ATP binding"/>
    <property type="evidence" value="ECO:0007669"/>
    <property type="project" value="UniProtKB-UniRule"/>
</dbReference>
<dbReference type="NCBIfam" id="TIGR01351">
    <property type="entry name" value="adk"/>
    <property type="match status" value="1"/>
</dbReference>
<comment type="function">
    <text evidence="5">Catalyzes the reversible transfer of the terminal phosphate group between ATP and AMP. Plays an important role in cellular energy homeostasis and in adenine nucleotide metabolism.</text>
</comment>
<evidence type="ECO:0000256" key="4">
    <source>
        <dbReference type="ARBA" id="ARBA00022777"/>
    </source>
</evidence>
<keyword evidence="4 5" id="KW-0418">Kinase</keyword>
<feature type="region of interest" description="LID" evidence="5">
    <location>
        <begin position="123"/>
        <end position="160"/>
    </location>
</feature>
<accession>A0A1J4U0Y3</accession>
<dbReference type="UniPathway" id="UPA00588">
    <property type="reaction ID" value="UER00649"/>
</dbReference>
<comment type="pathway">
    <text evidence="5">Purine metabolism; AMP biosynthesis via salvage pathway; AMP from ADP: step 1/1.</text>
</comment>
<evidence type="ECO:0000313" key="10">
    <source>
        <dbReference type="Proteomes" id="UP000182465"/>
    </source>
</evidence>
<evidence type="ECO:0000313" key="9">
    <source>
        <dbReference type="EMBL" id="OIO18164.1"/>
    </source>
</evidence>
<sequence length="210" mass="24148">MKNFKILMIGPQGSGKGTQAQKLSKKFGLPIFSTGNILRQRIHTEDELGKKLSRIINNGILAPDEIVNKIIAEKIENDGYKGYILDGYPRNLAQARFLAGMDELTHVFEINISDKEAFRRITGRRTCPKCQIVYHLDYNPPREEGVCDKCGERLVIRDDDKSETVKRRLRMYYETARPLVEFYNKKKIHHLIDGEQSIEDVGRDILRVLG</sequence>
<dbReference type="FunFam" id="3.40.50.300:FF:000106">
    <property type="entry name" value="Adenylate kinase mitochondrial"/>
    <property type="match status" value="1"/>
</dbReference>
<dbReference type="Pfam" id="PF00406">
    <property type="entry name" value="ADK"/>
    <property type="match status" value="1"/>
</dbReference>
<dbReference type="GO" id="GO:0004017">
    <property type="term" value="F:AMP kinase activity"/>
    <property type="evidence" value="ECO:0007669"/>
    <property type="project" value="UniProtKB-UniRule"/>
</dbReference>
<keyword evidence="1 5" id="KW-0808">Transferase</keyword>
<keyword evidence="5" id="KW-0963">Cytoplasm</keyword>
<comment type="subunit">
    <text evidence="5 7">Monomer.</text>
</comment>
<dbReference type="GO" id="GO:0044209">
    <property type="term" value="P:AMP salvage"/>
    <property type="evidence" value="ECO:0007669"/>
    <property type="project" value="UniProtKB-UniRule"/>
</dbReference>
<keyword evidence="2 5" id="KW-0545">Nucleotide biosynthesis</keyword>
<comment type="catalytic activity">
    <reaction evidence="5 7">
        <text>AMP + ATP = 2 ADP</text>
        <dbReference type="Rhea" id="RHEA:12973"/>
        <dbReference type="ChEBI" id="CHEBI:30616"/>
        <dbReference type="ChEBI" id="CHEBI:456215"/>
        <dbReference type="ChEBI" id="CHEBI:456216"/>
        <dbReference type="EC" id="2.7.4.3"/>
    </reaction>
</comment>
<dbReference type="InterPro" id="IPR007862">
    <property type="entry name" value="Adenylate_kinase_lid-dom"/>
</dbReference>
<comment type="caution">
    <text evidence="9">The sequence shown here is derived from an EMBL/GenBank/DDBJ whole genome shotgun (WGS) entry which is preliminary data.</text>
</comment>
<keyword evidence="5" id="KW-0862">Zinc</keyword>
<feature type="binding site" evidence="5">
    <location>
        <position position="34"/>
    </location>
    <ligand>
        <name>AMP</name>
        <dbReference type="ChEBI" id="CHEBI:456215"/>
    </ligand>
</feature>
<feature type="binding site" evidence="5">
    <location>
        <position position="94"/>
    </location>
    <ligand>
        <name>AMP</name>
        <dbReference type="ChEBI" id="CHEBI:456215"/>
    </ligand>
</feature>
<dbReference type="Pfam" id="PF05191">
    <property type="entry name" value="ADK_lid"/>
    <property type="match status" value="1"/>
</dbReference>
<dbReference type="PANTHER" id="PTHR23359">
    <property type="entry name" value="NUCLEOTIDE KINASE"/>
    <property type="match status" value="1"/>
</dbReference>
<evidence type="ECO:0000256" key="1">
    <source>
        <dbReference type="ARBA" id="ARBA00022679"/>
    </source>
</evidence>
<comment type="similarity">
    <text evidence="5 6">Belongs to the adenylate kinase family.</text>
</comment>
<evidence type="ECO:0000256" key="6">
    <source>
        <dbReference type="RuleBase" id="RU003330"/>
    </source>
</evidence>
<keyword evidence="5" id="KW-0479">Metal-binding</keyword>
<evidence type="ECO:0000256" key="5">
    <source>
        <dbReference type="HAMAP-Rule" id="MF_00235"/>
    </source>
</evidence>
<dbReference type="HAMAP" id="MF_00235">
    <property type="entry name" value="Adenylate_kinase_Adk"/>
    <property type="match status" value="1"/>
</dbReference>
<comment type="caution">
    <text evidence="5">Lacks conserved residue(s) required for the propagation of feature annotation.</text>
</comment>
<evidence type="ECO:0000256" key="3">
    <source>
        <dbReference type="ARBA" id="ARBA00022741"/>
    </source>
</evidence>
<evidence type="ECO:0000256" key="2">
    <source>
        <dbReference type="ARBA" id="ARBA00022727"/>
    </source>
</evidence>
<evidence type="ECO:0000259" key="8">
    <source>
        <dbReference type="Pfam" id="PF05191"/>
    </source>
</evidence>
<dbReference type="EMBL" id="MNVB01000012">
    <property type="protein sequence ID" value="OIO18164.1"/>
    <property type="molecule type" value="Genomic_DNA"/>
</dbReference>
<dbReference type="SUPFAM" id="SSF52540">
    <property type="entry name" value="P-loop containing nucleoside triphosphate hydrolases"/>
    <property type="match status" value="1"/>
</dbReference>
<feature type="binding site" evidence="5">
    <location>
        <position position="39"/>
    </location>
    <ligand>
        <name>AMP</name>
        <dbReference type="ChEBI" id="CHEBI:456215"/>
    </ligand>
</feature>
<feature type="binding site" evidence="5">
    <location>
        <begin position="13"/>
        <end position="18"/>
    </location>
    <ligand>
        <name>ATP</name>
        <dbReference type="ChEBI" id="CHEBI:30616"/>
    </ligand>
</feature>
<feature type="domain" description="Adenylate kinase active site lid" evidence="8">
    <location>
        <begin position="124"/>
        <end position="159"/>
    </location>
</feature>
<feature type="binding site" evidence="5">
    <location>
        <position position="150"/>
    </location>
    <ligand>
        <name>Zn(2+)</name>
        <dbReference type="ChEBI" id="CHEBI:29105"/>
        <note>structural</note>
    </ligand>
</feature>
<dbReference type="PRINTS" id="PR00094">
    <property type="entry name" value="ADENYLTKNASE"/>
</dbReference>
<dbReference type="PROSITE" id="PS00113">
    <property type="entry name" value="ADENYLATE_KINASE"/>
    <property type="match status" value="1"/>
</dbReference>
<dbReference type="Proteomes" id="UP000182465">
    <property type="component" value="Unassembled WGS sequence"/>
</dbReference>
<feature type="region of interest" description="NMP" evidence="5">
    <location>
        <begin position="33"/>
        <end position="62"/>
    </location>
</feature>
<proteinExistence type="inferred from homology"/>
<gene>
    <name evidence="5" type="primary">adk</name>
    <name evidence="9" type="ORF">AUJ29_00470</name>
</gene>
<keyword evidence="5 7" id="KW-0067">ATP-binding</keyword>